<dbReference type="Proteomes" id="UP000276133">
    <property type="component" value="Unassembled WGS sequence"/>
</dbReference>
<dbReference type="EMBL" id="REGN01004938">
    <property type="protein sequence ID" value="RNA15494.1"/>
    <property type="molecule type" value="Genomic_DNA"/>
</dbReference>
<accession>A0A3M7QWL5</accession>
<reference evidence="1 2" key="1">
    <citation type="journal article" date="2018" name="Sci. Rep.">
        <title>Genomic signatures of local adaptation to the degree of environmental predictability in rotifers.</title>
        <authorList>
            <person name="Franch-Gras L."/>
            <person name="Hahn C."/>
            <person name="Garcia-Roger E.M."/>
            <person name="Carmona M.J."/>
            <person name="Serra M."/>
            <person name="Gomez A."/>
        </authorList>
    </citation>
    <scope>NUCLEOTIDE SEQUENCE [LARGE SCALE GENOMIC DNA]</scope>
    <source>
        <strain evidence="1">HYR1</strain>
    </source>
</reference>
<name>A0A3M7QWL5_BRAPC</name>
<keyword evidence="2" id="KW-1185">Reference proteome</keyword>
<evidence type="ECO:0000313" key="2">
    <source>
        <dbReference type="Proteomes" id="UP000276133"/>
    </source>
</evidence>
<evidence type="ECO:0000313" key="1">
    <source>
        <dbReference type="EMBL" id="RNA15494.1"/>
    </source>
</evidence>
<protein>
    <submittedName>
        <fullName evidence="1">Uncharacterized protein</fullName>
    </submittedName>
</protein>
<sequence length="128" mass="14320">MPTASFPIISSFINLGQGSSIGIDVINLRESRYIYFSDLTSRHFSQLQFQLPNLSNDFSNSPIANAASAMSTISSNVLVLNAVKFYHLMTINGFNSQYNLDQKKTLCNEMVFSTRSESIFHGLSKFYA</sequence>
<dbReference type="AlphaFoldDB" id="A0A3M7QWL5"/>
<proteinExistence type="predicted"/>
<organism evidence="1 2">
    <name type="scientific">Brachionus plicatilis</name>
    <name type="common">Marine rotifer</name>
    <name type="synonym">Brachionus muelleri</name>
    <dbReference type="NCBI Taxonomy" id="10195"/>
    <lineage>
        <taxon>Eukaryota</taxon>
        <taxon>Metazoa</taxon>
        <taxon>Spiralia</taxon>
        <taxon>Gnathifera</taxon>
        <taxon>Rotifera</taxon>
        <taxon>Eurotatoria</taxon>
        <taxon>Monogononta</taxon>
        <taxon>Pseudotrocha</taxon>
        <taxon>Ploima</taxon>
        <taxon>Brachionidae</taxon>
        <taxon>Brachionus</taxon>
    </lineage>
</organism>
<comment type="caution">
    <text evidence="1">The sequence shown here is derived from an EMBL/GenBank/DDBJ whole genome shotgun (WGS) entry which is preliminary data.</text>
</comment>
<gene>
    <name evidence="1" type="ORF">BpHYR1_023000</name>
</gene>